<organism evidence="2 3">
    <name type="scientific">Tricholomella constricta</name>
    <dbReference type="NCBI Taxonomy" id="117010"/>
    <lineage>
        <taxon>Eukaryota</taxon>
        <taxon>Fungi</taxon>
        <taxon>Dikarya</taxon>
        <taxon>Basidiomycota</taxon>
        <taxon>Agaricomycotina</taxon>
        <taxon>Agaricomycetes</taxon>
        <taxon>Agaricomycetidae</taxon>
        <taxon>Agaricales</taxon>
        <taxon>Tricholomatineae</taxon>
        <taxon>Lyophyllaceae</taxon>
        <taxon>Tricholomella</taxon>
    </lineage>
</organism>
<evidence type="ECO:0000313" key="3">
    <source>
        <dbReference type="Proteomes" id="UP000565441"/>
    </source>
</evidence>
<evidence type="ECO:0000256" key="1">
    <source>
        <dbReference type="SAM" id="MobiDB-lite"/>
    </source>
</evidence>
<protein>
    <recommendedName>
        <fullName evidence="4">F-box domain-containing protein</fullName>
    </recommendedName>
</protein>
<dbReference type="Proteomes" id="UP000565441">
    <property type="component" value="Unassembled WGS sequence"/>
</dbReference>
<evidence type="ECO:0008006" key="4">
    <source>
        <dbReference type="Google" id="ProtNLM"/>
    </source>
</evidence>
<dbReference type="OrthoDB" id="3027638at2759"/>
<reference evidence="2 3" key="1">
    <citation type="journal article" date="2020" name="ISME J.">
        <title>Uncovering the hidden diversity of litter-decomposition mechanisms in mushroom-forming fungi.</title>
        <authorList>
            <person name="Floudas D."/>
            <person name="Bentzer J."/>
            <person name="Ahren D."/>
            <person name="Johansson T."/>
            <person name="Persson P."/>
            <person name="Tunlid A."/>
        </authorList>
    </citation>
    <scope>NUCLEOTIDE SEQUENCE [LARGE SCALE GENOMIC DNA]</scope>
    <source>
        <strain evidence="2 3">CBS 661.87</strain>
    </source>
</reference>
<dbReference type="SUPFAM" id="SSF52047">
    <property type="entry name" value="RNI-like"/>
    <property type="match status" value="1"/>
</dbReference>
<sequence>MESKHWLSYSTYHVPRKLSRVVAYSNRLLFSVVLDDHARFHFSAIRLLLVYKPSARIGEHNLNIVKILNRSARRSTCHYGTLLDHPVDVAKQNHNVSTAPTLSSHICTIVFELVDTGRQCISLVVERPSSPCSDTPFRVVYDHVHPCSPTNASILVSLHCSIPIDRAFFLPSFSVHTVRILPITNRQRCYIPLPPHVIRCIGKFVVEGRPVGWRTTLLSQGLVCKSWSHVLDLFFECFNGVRMQDKPHASVVARSLETRPERAALMRSFNPGHFKLLSSNSDQSAMEIWQAFLEILGHAVSITEISMWRLDIHPSLVPQFLGLLGKLRQVEVFRVSAEKKRQHHLSMADMQVLFANWNHLHTLEVHDWAAVGLLEYVFIEKLILRRGTLTGTQLKSFAAAPLTLVELRAIQGLSNQDLLSFLSSTTATLTHLTIDDTPSPRSSEDEELAIDAVMPKMSALVMLFTDGANISTRSIARRKARNGENPGDRPENPHIRISRATENLHAHNPTDDRSGLHVHSVRVIPVSRLPRKLPELPPPLISYIIKLALGEKLNGWRAALLSFGLVCRSWACVLDLALGGFDEIPDGEKPGVIPVARTVKARPERAACIRTFSPWTYETPISSQEESLPKWHAILTILTHATAVEHLIFASVHPSIVQDFIPLLRRLRKVRVLKMNFPGPKNKFNRGHTFTMSDIQSMISEWEQLEALELNYWRDDIPEVSLMPSWNPRKIKELTLVGGKLNGPQLMLFTWRSVPCLRELHLRDVRGLSNSDLLVFLKAVAPTLSGLFITNSSTRATADEEPAIDTVMPEMFSLERLTVAGICSARTIARKPVHSSVQGGYGSHGSLYIQPEAPETTLEDVGRAMEVTTWRSVLVLMVKTPDWDEALELRIRNTAKKRGIGFHVQFTWREHK</sequence>
<proteinExistence type="predicted"/>
<dbReference type="AlphaFoldDB" id="A0A8H5HI17"/>
<evidence type="ECO:0000313" key="2">
    <source>
        <dbReference type="EMBL" id="KAF5383627.1"/>
    </source>
</evidence>
<dbReference type="EMBL" id="JAACJP010000006">
    <property type="protein sequence ID" value="KAF5383627.1"/>
    <property type="molecule type" value="Genomic_DNA"/>
</dbReference>
<feature type="region of interest" description="Disordered" evidence="1">
    <location>
        <begin position="475"/>
        <end position="494"/>
    </location>
</feature>
<accession>A0A8H5HI17</accession>
<name>A0A8H5HI17_9AGAR</name>
<gene>
    <name evidence="2" type="ORF">D9615_003558</name>
</gene>
<comment type="caution">
    <text evidence="2">The sequence shown here is derived from an EMBL/GenBank/DDBJ whole genome shotgun (WGS) entry which is preliminary data.</text>
</comment>
<keyword evidence="3" id="KW-1185">Reference proteome</keyword>